<feature type="compositionally biased region" description="Low complexity" evidence="1">
    <location>
        <begin position="107"/>
        <end position="118"/>
    </location>
</feature>
<evidence type="ECO:0000313" key="3">
    <source>
        <dbReference type="Proteomes" id="UP001305414"/>
    </source>
</evidence>
<reference evidence="2 3" key="1">
    <citation type="submission" date="2023-10" db="EMBL/GenBank/DDBJ databases">
        <title>Draft genome sequence of Xylaria bambusicola isolate GMP-LS, the root and basal stem rot pathogen of sugarcane in Indonesia.</title>
        <authorList>
            <person name="Selvaraj P."/>
            <person name="Muralishankar V."/>
            <person name="Muruganantham S."/>
            <person name="Sp S."/>
            <person name="Haryani S."/>
            <person name="Lau K.J.X."/>
            <person name="Naqvi N.I."/>
        </authorList>
    </citation>
    <scope>NUCLEOTIDE SEQUENCE [LARGE SCALE GENOMIC DNA]</scope>
    <source>
        <strain evidence="2">GMP-LS</strain>
    </source>
</reference>
<dbReference type="Proteomes" id="UP001305414">
    <property type="component" value="Unassembled WGS sequence"/>
</dbReference>
<accession>A0AAN7UCX5</accession>
<feature type="compositionally biased region" description="Basic and acidic residues" evidence="1">
    <location>
        <begin position="157"/>
        <end position="177"/>
    </location>
</feature>
<evidence type="ECO:0000313" key="2">
    <source>
        <dbReference type="EMBL" id="KAK5629895.1"/>
    </source>
</evidence>
<protein>
    <submittedName>
        <fullName evidence="2">Uncharacterized protein</fullName>
    </submittedName>
</protein>
<gene>
    <name evidence="2" type="ORF">RRF57_005610</name>
</gene>
<dbReference type="EMBL" id="JAWHQM010000013">
    <property type="protein sequence ID" value="KAK5629895.1"/>
    <property type="molecule type" value="Genomic_DNA"/>
</dbReference>
<feature type="compositionally biased region" description="Polar residues" evidence="1">
    <location>
        <begin position="85"/>
        <end position="106"/>
    </location>
</feature>
<dbReference type="AlphaFoldDB" id="A0AAN7UCX5"/>
<feature type="region of interest" description="Disordered" evidence="1">
    <location>
        <begin position="62"/>
        <end position="177"/>
    </location>
</feature>
<proteinExistence type="predicted"/>
<sequence>MSQVTDRPSSTLQPPICNSAGAILDYSKIAPGLVIGSCNCIRLQQIEKPKKIFNDAIPPEPLEDEGGIIFGKSTGKKDVSRRYKSSSATKQGMYSQPNTTFTTPEDTSSSQAQTTATALCSEATSQSFSSCRDKENCSPVQGLKRPGEGSEISRLPSHRDKVQRPLPLHERKNDNRQ</sequence>
<organism evidence="2 3">
    <name type="scientific">Xylaria bambusicola</name>
    <dbReference type="NCBI Taxonomy" id="326684"/>
    <lineage>
        <taxon>Eukaryota</taxon>
        <taxon>Fungi</taxon>
        <taxon>Dikarya</taxon>
        <taxon>Ascomycota</taxon>
        <taxon>Pezizomycotina</taxon>
        <taxon>Sordariomycetes</taxon>
        <taxon>Xylariomycetidae</taxon>
        <taxon>Xylariales</taxon>
        <taxon>Xylariaceae</taxon>
        <taxon>Xylaria</taxon>
    </lineage>
</organism>
<name>A0AAN7UCX5_9PEZI</name>
<keyword evidence="3" id="KW-1185">Reference proteome</keyword>
<comment type="caution">
    <text evidence="2">The sequence shown here is derived from an EMBL/GenBank/DDBJ whole genome shotgun (WGS) entry which is preliminary data.</text>
</comment>
<evidence type="ECO:0000256" key="1">
    <source>
        <dbReference type="SAM" id="MobiDB-lite"/>
    </source>
</evidence>